<dbReference type="Proteomes" id="UP000250266">
    <property type="component" value="Unassembled WGS sequence"/>
</dbReference>
<dbReference type="GO" id="GO:0016787">
    <property type="term" value="F:hydrolase activity"/>
    <property type="evidence" value="ECO:0007669"/>
    <property type="project" value="UniProtKB-KW"/>
</dbReference>
<dbReference type="PANTHER" id="PTHR11559">
    <property type="entry name" value="CARBOXYLESTERASE"/>
    <property type="match status" value="1"/>
</dbReference>
<gene>
    <name evidence="2" type="ORF">K432DRAFT_414329</name>
</gene>
<keyword evidence="3" id="KW-1185">Reference proteome</keyword>
<dbReference type="InterPro" id="IPR019819">
    <property type="entry name" value="Carboxylesterase_B_CS"/>
</dbReference>
<reference evidence="2 3" key="1">
    <citation type="journal article" date="2016" name="Nat. Commun.">
        <title>Ectomycorrhizal ecology is imprinted in the genome of the dominant symbiotic fungus Cenococcum geophilum.</title>
        <authorList>
            <consortium name="DOE Joint Genome Institute"/>
            <person name="Peter M."/>
            <person name="Kohler A."/>
            <person name="Ohm R.A."/>
            <person name="Kuo A."/>
            <person name="Krutzmann J."/>
            <person name="Morin E."/>
            <person name="Arend M."/>
            <person name="Barry K.W."/>
            <person name="Binder M."/>
            <person name="Choi C."/>
            <person name="Clum A."/>
            <person name="Copeland A."/>
            <person name="Grisel N."/>
            <person name="Haridas S."/>
            <person name="Kipfer T."/>
            <person name="LaButti K."/>
            <person name="Lindquist E."/>
            <person name="Lipzen A."/>
            <person name="Maire R."/>
            <person name="Meier B."/>
            <person name="Mihaltcheva S."/>
            <person name="Molinier V."/>
            <person name="Murat C."/>
            <person name="Poggeler S."/>
            <person name="Quandt C.A."/>
            <person name="Sperisen C."/>
            <person name="Tritt A."/>
            <person name="Tisserant E."/>
            <person name="Crous P.W."/>
            <person name="Henrissat B."/>
            <person name="Nehls U."/>
            <person name="Egli S."/>
            <person name="Spatafora J.W."/>
            <person name="Grigoriev I.V."/>
            <person name="Martin F.M."/>
        </authorList>
    </citation>
    <scope>NUCLEOTIDE SEQUENCE [LARGE SCALE GENOMIC DNA]</scope>
    <source>
        <strain evidence="2 3">CBS 459.81</strain>
    </source>
</reference>
<dbReference type="PROSITE" id="PS00941">
    <property type="entry name" value="CARBOXYLESTERASE_B_2"/>
    <property type="match status" value="1"/>
</dbReference>
<dbReference type="Pfam" id="PF00135">
    <property type="entry name" value="COesterase"/>
    <property type="match status" value="1"/>
</dbReference>
<proteinExistence type="predicted"/>
<dbReference type="InterPro" id="IPR002018">
    <property type="entry name" value="CarbesteraseB"/>
</dbReference>
<sequence length="531" mass="57610">MRPSSEQEAKGGLYLFKTCGSILPFTTDGYQLLRLWHECLGHAFYVFVFKNIRFAAPPVGDLRWEKPAPPLVQTGIQDGSSGFVCIQRVSSSPDSNSSQSASSDLTSQFFSLLSAGNQSEDCLFLDVYVPGNAIRGWVKNLPVVVWIYGGSYSAGSKDGAQALGLYDGTGLISASGGNIIVVVPNYRLGAYGFLSGKTVENEGIANAGLHDQYSAFEWVNKYISLVGGDPSDVSAWGESAGAGSIYWLLTQEGGTKDPLFHRAIIQSAAFDNKFDRYGTMEQDFQTFATLAGCGGQGLACLRAANASTLQAVNAQFISSSPTVFGPAPDGKYFHQHPTVEYSQGNYWKEITSLIPSHTIDEAAVFVMPTNQTDADFTAYLNRVWPPYAVAAVFKTEIDRQKALFSQSAFLCRIHVLTTAYAGKTHNVHVLGAPTPLWAIIGGAGVSKAYQSYLVSHARTGDPNTYRDILNIPPTIEWPPVGNLQGEYYTNVLNVSDSGFDIIQETEYNKTICEFWVGIYTNTTNLGGYAPD</sequence>
<keyword evidence="2" id="KW-0378">Hydrolase</keyword>
<feature type="domain" description="Carboxylesterase type B" evidence="1">
    <location>
        <begin position="46"/>
        <end position="372"/>
    </location>
</feature>
<protein>
    <submittedName>
        <fullName evidence="2">Alpha/beta-hydrolase</fullName>
    </submittedName>
</protein>
<dbReference type="AlphaFoldDB" id="A0A8E2EHJ7"/>
<evidence type="ECO:0000313" key="2">
    <source>
        <dbReference type="EMBL" id="OCK83949.1"/>
    </source>
</evidence>
<dbReference type="InterPro" id="IPR050309">
    <property type="entry name" value="Type-B_Carboxylest/Lipase"/>
</dbReference>
<name>A0A8E2EHJ7_9PEZI</name>
<organism evidence="2 3">
    <name type="scientific">Lepidopterella palustris CBS 459.81</name>
    <dbReference type="NCBI Taxonomy" id="1314670"/>
    <lineage>
        <taxon>Eukaryota</taxon>
        <taxon>Fungi</taxon>
        <taxon>Dikarya</taxon>
        <taxon>Ascomycota</taxon>
        <taxon>Pezizomycotina</taxon>
        <taxon>Dothideomycetes</taxon>
        <taxon>Pleosporomycetidae</taxon>
        <taxon>Mytilinidiales</taxon>
        <taxon>Argynnaceae</taxon>
        <taxon>Lepidopterella</taxon>
    </lineage>
</organism>
<dbReference type="InterPro" id="IPR029058">
    <property type="entry name" value="AB_hydrolase_fold"/>
</dbReference>
<evidence type="ECO:0000259" key="1">
    <source>
        <dbReference type="Pfam" id="PF00135"/>
    </source>
</evidence>
<dbReference type="OrthoDB" id="408631at2759"/>
<dbReference type="SUPFAM" id="SSF53474">
    <property type="entry name" value="alpha/beta-Hydrolases"/>
    <property type="match status" value="1"/>
</dbReference>
<evidence type="ECO:0000313" key="3">
    <source>
        <dbReference type="Proteomes" id="UP000250266"/>
    </source>
</evidence>
<dbReference type="EMBL" id="KV744848">
    <property type="protein sequence ID" value="OCK83949.1"/>
    <property type="molecule type" value="Genomic_DNA"/>
</dbReference>
<dbReference type="Gene3D" id="3.40.50.1820">
    <property type="entry name" value="alpha/beta hydrolase"/>
    <property type="match status" value="1"/>
</dbReference>
<accession>A0A8E2EHJ7</accession>